<proteinExistence type="predicted"/>
<dbReference type="RefSeq" id="WP_065620717.1">
    <property type="nucleotide sequence ID" value="NZ_LYOZ01000016.1"/>
</dbReference>
<sequence>MKITIRLFYYVIIASLVLFSIKPLLRHGTSPQSLATMQYSTVSKCSGGVNTALSSCQTSTNYTLAEWGISADLYSLIFAGLLFFVYKQIRCFPPYFRLFKPPILSC</sequence>
<keyword evidence="1" id="KW-0812">Transmembrane</keyword>
<evidence type="ECO:0008006" key="4">
    <source>
        <dbReference type="Google" id="ProtNLM"/>
    </source>
</evidence>
<keyword evidence="1" id="KW-1133">Transmembrane helix</keyword>
<comment type="caution">
    <text evidence="2">The sequence shown here is derived from an EMBL/GenBank/DDBJ whole genome shotgun (WGS) entry which is preliminary data.</text>
</comment>
<protein>
    <recommendedName>
        <fullName evidence="4">Transmembrane protein</fullName>
    </recommendedName>
</protein>
<feature type="transmembrane region" description="Helical" evidence="1">
    <location>
        <begin position="7"/>
        <end position="25"/>
    </location>
</feature>
<evidence type="ECO:0000313" key="2">
    <source>
        <dbReference type="EMBL" id="OCH98366.1"/>
    </source>
</evidence>
<gene>
    <name evidence="2" type="ORF">A8135_12495</name>
</gene>
<accession>A0ABX2XVX0</accession>
<evidence type="ECO:0000256" key="1">
    <source>
        <dbReference type="SAM" id="Phobius"/>
    </source>
</evidence>
<evidence type="ECO:0000313" key="3">
    <source>
        <dbReference type="Proteomes" id="UP000093336"/>
    </source>
</evidence>
<keyword evidence="1" id="KW-0472">Membrane</keyword>
<keyword evidence="3" id="KW-1185">Reference proteome</keyword>
<dbReference type="Proteomes" id="UP000093336">
    <property type="component" value="Unassembled WGS sequence"/>
</dbReference>
<dbReference type="EMBL" id="LYOZ01000016">
    <property type="protein sequence ID" value="OCH98366.1"/>
    <property type="molecule type" value="Genomic_DNA"/>
</dbReference>
<feature type="transmembrane region" description="Helical" evidence="1">
    <location>
        <begin position="67"/>
        <end position="86"/>
    </location>
</feature>
<organism evidence="2 3">
    <name type="scientific">Legionella jamestowniensis</name>
    <dbReference type="NCBI Taxonomy" id="455"/>
    <lineage>
        <taxon>Bacteria</taxon>
        <taxon>Pseudomonadati</taxon>
        <taxon>Pseudomonadota</taxon>
        <taxon>Gammaproteobacteria</taxon>
        <taxon>Legionellales</taxon>
        <taxon>Legionellaceae</taxon>
        <taxon>Legionella</taxon>
    </lineage>
</organism>
<reference evidence="2 3" key="1">
    <citation type="submission" date="2016-05" db="EMBL/GenBank/DDBJ databases">
        <authorList>
            <person name="Prochazka B."/>
            <person name="Indra A."/>
            <person name="Hasenberger P."/>
            <person name="Blaschitz M."/>
            <person name="Wagner L."/>
            <person name="Wewalka G."/>
            <person name="Sorschag S."/>
            <person name="Schmid D."/>
            <person name="Ruppitsch W."/>
        </authorList>
    </citation>
    <scope>NUCLEOTIDE SEQUENCE [LARGE SCALE GENOMIC DNA]</scope>
    <source>
        <strain evidence="2 3">974010_12</strain>
    </source>
</reference>
<name>A0ABX2XVX0_9GAMM</name>